<keyword evidence="6 9" id="KW-1133">Transmembrane helix</keyword>
<dbReference type="EMBL" id="RQVR01000009">
    <property type="protein sequence ID" value="RRJ91101.1"/>
    <property type="molecule type" value="Genomic_DNA"/>
</dbReference>
<keyword evidence="3 9" id="KW-1003">Cell membrane</keyword>
<organism evidence="10 11">
    <name type="scientific">Flavobacterium macacae</name>
    <dbReference type="NCBI Taxonomy" id="2488993"/>
    <lineage>
        <taxon>Bacteria</taxon>
        <taxon>Pseudomonadati</taxon>
        <taxon>Bacteroidota</taxon>
        <taxon>Flavobacteriia</taxon>
        <taxon>Flavobacteriales</taxon>
        <taxon>Flavobacteriaceae</taxon>
        <taxon>Flavobacterium</taxon>
    </lineage>
</organism>
<dbReference type="Proteomes" id="UP000271937">
    <property type="component" value="Unassembled WGS sequence"/>
</dbReference>
<evidence type="ECO:0000313" key="10">
    <source>
        <dbReference type="EMBL" id="RRJ91101.1"/>
    </source>
</evidence>
<name>A0A3P3W7E5_9FLAO</name>
<dbReference type="PANTHER" id="PTHR42982">
    <property type="entry name" value="SEC-INDEPENDENT PROTEIN TRANSLOCASE PROTEIN TATA"/>
    <property type="match status" value="1"/>
</dbReference>
<dbReference type="GO" id="GO:0043953">
    <property type="term" value="P:protein transport by the Tat complex"/>
    <property type="evidence" value="ECO:0007669"/>
    <property type="project" value="UniProtKB-UniRule"/>
</dbReference>
<evidence type="ECO:0000256" key="4">
    <source>
        <dbReference type="ARBA" id="ARBA00022692"/>
    </source>
</evidence>
<keyword evidence="8 9" id="KW-0472">Membrane</keyword>
<comment type="caution">
    <text evidence="10">The sequence shown here is derived from an EMBL/GenBank/DDBJ whole genome shotgun (WGS) entry which is preliminary data.</text>
</comment>
<evidence type="ECO:0000256" key="3">
    <source>
        <dbReference type="ARBA" id="ARBA00022475"/>
    </source>
</evidence>
<dbReference type="AlphaFoldDB" id="A0A3P3W7E5"/>
<keyword evidence="4 9" id="KW-0812">Transmembrane</keyword>
<dbReference type="PRINTS" id="PR01506">
    <property type="entry name" value="TATBPROTEIN"/>
</dbReference>
<keyword evidence="7 9" id="KW-0811">Translocation</keyword>
<keyword evidence="5 9" id="KW-0653">Protein transport</keyword>
<evidence type="ECO:0000256" key="7">
    <source>
        <dbReference type="ARBA" id="ARBA00023010"/>
    </source>
</evidence>
<dbReference type="Gene3D" id="1.20.5.3310">
    <property type="match status" value="1"/>
</dbReference>
<keyword evidence="11" id="KW-1185">Reference proteome</keyword>
<keyword evidence="2 9" id="KW-0813">Transport</keyword>
<comment type="subcellular location">
    <subcellularLocation>
        <location evidence="1 9">Cell membrane</location>
        <topology evidence="1 9">Single-pass membrane protein</topology>
    </subcellularLocation>
</comment>
<dbReference type="HAMAP" id="MF_00236">
    <property type="entry name" value="TatA_E"/>
    <property type="match status" value="1"/>
</dbReference>
<reference evidence="10 11" key="1">
    <citation type="submission" date="2018-11" db="EMBL/GenBank/DDBJ databases">
        <title>Flavobacterium sp. nov., YIM 102600 draft genome.</title>
        <authorList>
            <person name="Li G."/>
            <person name="Jiang Y."/>
        </authorList>
    </citation>
    <scope>NUCLEOTIDE SEQUENCE [LARGE SCALE GENOMIC DNA]</scope>
    <source>
        <strain evidence="10 11">YIM 102600</strain>
    </source>
</reference>
<dbReference type="OrthoDB" id="1525160at2"/>
<evidence type="ECO:0000256" key="5">
    <source>
        <dbReference type="ARBA" id="ARBA00022927"/>
    </source>
</evidence>
<dbReference type="Pfam" id="PF02416">
    <property type="entry name" value="TatA_B_E"/>
    <property type="match status" value="1"/>
</dbReference>
<dbReference type="InterPro" id="IPR003369">
    <property type="entry name" value="TatA/B/E"/>
</dbReference>
<dbReference type="RefSeq" id="WP_125012784.1">
    <property type="nucleotide sequence ID" value="NZ_RQVR01000009.1"/>
</dbReference>
<evidence type="ECO:0000256" key="1">
    <source>
        <dbReference type="ARBA" id="ARBA00004162"/>
    </source>
</evidence>
<comment type="similarity">
    <text evidence="9">Belongs to the TatA/E family.</text>
</comment>
<accession>A0A3P3W7E5</accession>
<feature type="transmembrane region" description="Helical" evidence="9">
    <location>
        <begin position="6"/>
        <end position="22"/>
    </location>
</feature>
<comment type="subunit">
    <text evidence="9">Forms a complex with TatC.</text>
</comment>
<evidence type="ECO:0000256" key="6">
    <source>
        <dbReference type="ARBA" id="ARBA00022989"/>
    </source>
</evidence>
<dbReference type="GO" id="GO:0008320">
    <property type="term" value="F:protein transmembrane transporter activity"/>
    <property type="evidence" value="ECO:0007669"/>
    <property type="project" value="UniProtKB-UniRule"/>
</dbReference>
<proteinExistence type="inferred from homology"/>
<comment type="function">
    <text evidence="9">Part of the twin-arginine translocation (Tat) system that transports large folded proteins containing a characteristic twin-arginine motif in their signal peptide across membranes. TatA could form the protein-conducting channel of the Tat system.</text>
</comment>
<dbReference type="GO" id="GO:0033281">
    <property type="term" value="C:TAT protein transport complex"/>
    <property type="evidence" value="ECO:0007669"/>
    <property type="project" value="UniProtKB-UniRule"/>
</dbReference>
<dbReference type="PANTHER" id="PTHR42982:SF1">
    <property type="entry name" value="SEC-INDEPENDENT PROTEIN TRANSLOCASE PROTEIN TATA"/>
    <property type="match status" value="1"/>
</dbReference>
<dbReference type="InterPro" id="IPR006312">
    <property type="entry name" value="TatA/E"/>
</dbReference>
<evidence type="ECO:0000256" key="8">
    <source>
        <dbReference type="ARBA" id="ARBA00023136"/>
    </source>
</evidence>
<evidence type="ECO:0000313" key="11">
    <source>
        <dbReference type="Proteomes" id="UP000271937"/>
    </source>
</evidence>
<evidence type="ECO:0000256" key="9">
    <source>
        <dbReference type="HAMAP-Rule" id="MF_00236"/>
    </source>
</evidence>
<sequence length="123" mass="13472">MFGIGGSELFLIIIIAVMLFGADKIPEVAKSLGKGIQQLKSATDDIKSEIQKTATENGLDQSSLTCGLSDEVTKVKENFARIMENSNDPSFGLDKIKEDLGSEINKVKEDLETLEGPIRRQDR</sequence>
<protein>
    <recommendedName>
        <fullName evidence="9">Sec-independent protein translocase protein TatA</fullName>
    </recommendedName>
</protein>
<gene>
    <name evidence="9" type="primary">tatA</name>
    <name evidence="10" type="ORF">EG849_09175</name>
</gene>
<evidence type="ECO:0000256" key="2">
    <source>
        <dbReference type="ARBA" id="ARBA00022448"/>
    </source>
</evidence>